<protein>
    <submittedName>
        <fullName evidence="2">PRC-barrel domain-containing protein</fullName>
    </submittedName>
</protein>
<evidence type="ECO:0000313" key="3">
    <source>
        <dbReference type="Proteomes" id="UP001589718"/>
    </source>
</evidence>
<accession>A0ABV5PEH4</accession>
<dbReference type="RefSeq" id="WP_345227315.1">
    <property type="nucleotide sequence ID" value="NZ_BAAAXE010000014.1"/>
</dbReference>
<evidence type="ECO:0000313" key="2">
    <source>
        <dbReference type="EMBL" id="MFB9521458.1"/>
    </source>
</evidence>
<organism evidence="2 3">
    <name type="scientific">Streptomyces cremeus</name>
    <dbReference type="NCBI Taxonomy" id="66881"/>
    <lineage>
        <taxon>Bacteria</taxon>
        <taxon>Bacillati</taxon>
        <taxon>Actinomycetota</taxon>
        <taxon>Actinomycetes</taxon>
        <taxon>Kitasatosporales</taxon>
        <taxon>Streptomycetaceae</taxon>
        <taxon>Streptomyces</taxon>
    </lineage>
</organism>
<name>A0ABV5PEH4_STRCM</name>
<dbReference type="EMBL" id="JBHMCR010000008">
    <property type="protein sequence ID" value="MFB9521458.1"/>
    <property type="molecule type" value="Genomic_DNA"/>
</dbReference>
<dbReference type="Proteomes" id="UP001589718">
    <property type="component" value="Unassembled WGS sequence"/>
</dbReference>
<dbReference type="Gene3D" id="3.90.50.10">
    <property type="entry name" value="Photosynthetic Reaction Center, subunit H, domain 2"/>
    <property type="match status" value="1"/>
</dbReference>
<sequence length="116" mass="12658">MLAVENIRDWLGRDVVDDEGGKIGVLESVYVDTATDLPAFAAVTVGLPTRKRITFVPLEGASVSPVHLRVAWPKQVVKDAPSIDTDGELTADEELPVFAHYKLDYGVGGTRRLARR</sequence>
<dbReference type="InterPro" id="IPR011033">
    <property type="entry name" value="PRC_barrel-like_sf"/>
</dbReference>
<dbReference type="InterPro" id="IPR027275">
    <property type="entry name" value="PRC-brl_dom"/>
</dbReference>
<dbReference type="InterPro" id="IPR014747">
    <property type="entry name" value="Bac_photo_RC_H_C"/>
</dbReference>
<keyword evidence="3" id="KW-1185">Reference proteome</keyword>
<gene>
    <name evidence="2" type="ORF">ACFFTU_16060</name>
</gene>
<reference evidence="2 3" key="1">
    <citation type="submission" date="2024-09" db="EMBL/GenBank/DDBJ databases">
        <authorList>
            <person name="Sun Q."/>
            <person name="Mori K."/>
        </authorList>
    </citation>
    <scope>NUCLEOTIDE SEQUENCE [LARGE SCALE GENOMIC DNA]</scope>
    <source>
        <strain evidence="2 3">JCM 4362</strain>
    </source>
</reference>
<comment type="caution">
    <text evidence="2">The sequence shown here is derived from an EMBL/GenBank/DDBJ whole genome shotgun (WGS) entry which is preliminary data.</text>
</comment>
<dbReference type="SUPFAM" id="SSF50346">
    <property type="entry name" value="PRC-barrel domain"/>
    <property type="match status" value="1"/>
</dbReference>
<proteinExistence type="predicted"/>
<feature type="domain" description="PRC-barrel" evidence="1">
    <location>
        <begin position="6"/>
        <end position="59"/>
    </location>
</feature>
<evidence type="ECO:0000259" key="1">
    <source>
        <dbReference type="Pfam" id="PF05239"/>
    </source>
</evidence>
<dbReference type="Pfam" id="PF05239">
    <property type="entry name" value="PRC"/>
    <property type="match status" value="1"/>
</dbReference>